<dbReference type="PANTHER" id="PTHR10102:SF0">
    <property type="entry name" value="DNA-DIRECTED RNA POLYMERASE, MITOCHONDRIAL"/>
    <property type="match status" value="1"/>
</dbReference>
<dbReference type="GeneID" id="16694738"/>
<keyword evidence="3" id="KW-0240">DNA-directed RNA polymerase</keyword>
<evidence type="ECO:0000256" key="7">
    <source>
        <dbReference type="ARBA" id="ARBA00048552"/>
    </source>
</evidence>
<keyword evidence="6" id="KW-0804">Transcription</keyword>
<dbReference type="AlphaFoldDB" id="S5TNH9"/>
<evidence type="ECO:0000256" key="1">
    <source>
        <dbReference type="ARBA" id="ARBA00009493"/>
    </source>
</evidence>
<dbReference type="SUPFAM" id="SSF56672">
    <property type="entry name" value="DNA/RNA polymerases"/>
    <property type="match status" value="1"/>
</dbReference>
<organism evidence="9">
    <name type="scientific">Candida oxycetoniae</name>
    <dbReference type="NCBI Taxonomy" id="497107"/>
    <lineage>
        <taxon>Eukaryota</taxon>
        <taxon>Fungi</taxon>
        <taxon>Dikarya</taxon>
        <taxon>Ascomycota</taxon>
        <taxon>Saccharomycotina</taxon>
        <taxon>Pichiomycetes</taxon>
        <taxon>Debaryomycetaceae</taxon>
        <taxon>Candida/Lodderomyces clade</taxon>
        <taxon>Candida</taxon>
    </lineage>
</organism>
<dbReference type="InterPro" id="IPR002092">
    <property type="entry name" value="DNA-dir_Rpol_phage-type"/>
</dbReference>
<proteinExistence type="inferred from homology"/>
<dbReference type="GO" id="GO:0006390">
    <property type="term" value="P:mitochondrial transcription"/>
    <property type="evidence" value="ECO:0007669"/>
    <property type="project" value="TreeGrafter"/>
</dbReference>
<accession>S5TNH9</accession>
<evidence type="ECO:0000259" key="8">
    <source>
        <dbReference type="Pfam" id="PF00940"/>
    </source>
</evidence>
<evidence type="ECO:0000256" key="5">
    <source>
        <dbReference type="ARBA" id="ARBA00022695"/>
    </source>
</evidence>
<dbReference type="Gene3D" id="1.10.150.20">
    <property type="entry name" value="5' to 3' exonuclease, C-terminal subdomain"/>
    <property type="match status" value="1"/>
</dbReference>
<dbReference type="GO" id="GO:0003899">
    <property type="term" value="F:DNA-directed RNA polymerase activity"/>
    <property type="evidence" value="ECO:0007669"/>
    <property type="project" value="UniProtKB-EC"/>
</dbReference>
<dbReference type="GO" id="GO:0034245">
    <property type="term" value="C:mitochondrial DNA-directed RNA polymerase complex"/>
    <property type="evidence" value="ECO:0007669"/>
    <property type="project" value="TreeGrafter"/>
</dbReference>
<evidence type="ECO:0000256" key="2">
    <source>
        <dbReference type="ARBA" id="ARBA00012418"/>
    </source>
</evidence>
<dbReference type="InterPro" id="IPR043502">
    <property type="entry name" value="DNA/RNA_pol_sf"/>
</dbReference>
<comment type="similarity">
    <text evidence="1">Belongs to the phage and mitochondrial RNA polymerase family.</text>
</comment>
<comment type="catalytic activity">
    <reaction evidence="7">
        <text>RNA(n) + a ribonucleoside 5'-triphosphate = RNA(n+1) + diphosphate</text>
        <dbReference type="Rhea" id="RHEA:21248"/>
        <dbReference type="Rhea" id="RHEA-COMP:14527"/>
        <dbReference type="Rhea" id="RHEA-COMP:17342"/>
        <dbReference type="ChEBI" id="CHEBI:33019"/>
        <dbReference type="ChEBI" id="CHEBI:61557"/>
        <dbReference type="ChEBI" id="CHEBI:140395"/>
        <dbReference type="EC" id="2.7.7.6"/>
    </reaction>
</comment>
<sequence>MFKFLINSIRFEYNNISYSYFIRMFTHSKYTLISKNEVVNNNNNVDNNSVDNNNNLNNNSNINNNMSINIDTMNNNNITNSVKVKNSIINNDKSLTNLKAILREVNKELDIDNNDPLYVQNNLEKITGRLEKVDCNIFMCLLDKRIKNYILELRSEIISRHGPDVLLYKSSDLYKYVSCFSSSELADLYVSVIFYLMVENHKGFEILKISNVNNFIYKCWIDMYVYKQYLIYCKKNTNSISFKDWYINEFNISLINQPVVEYLLSNEILETLISFGLITIKAIKGLKVNRIYNIVSFTNKFNDLITKDTLNFDKNGRYIGRTYNVLNGYLPMVCPPVPYSVDTNSDGVCFYFGGYLNNGKKYYNNIIYNKPLYKYQTVISHGNTDTVLDSVNRMMSVPYRINKELYNFILNNNNVYKFYIPLNENHPYEEDILSGNKKISVKRLRDYESFISKRALDNGILDIAYTYLNINKFYIPLRLDFRSRIYCDVRYLHYQGSSLSKYLLEFANPVNIDINNEIAINYLKISGANALGKDKLSFIDRVKLIDSKHNEIINYHNNSIINEADDKLAFLAFCIEYNKYNNAKINGESFYTSHYPIGLDSTCNGFQHISMLIRDIYLLNKLNLDNKGFTDIPDDFYNYCTIKLIDYFESCIKDKILKDDILQSMQTLLNVSIPRKMVKKCIMIIPYNASVRTMAESIFNQFNKIDDDLYSYIDNPNIVLSYKDIKVIADSLREILNRIFPNIAKFTDYFNKIAIVANRLNIPIPWETPSGVHIRQYYQDSRSINVRFNQYSLYSLNLSLPLDRLNVTKQKRALMPNFIHSLDSTCLSLLINNLWKLSEFNKNIYAIHDCFATNLTDVPLLMTSLADVYIKVYQDRNYLLDFHKKFIDNISTIYPEIFPDDIDKYDYTRELVLPLPVNIRVSKNHTQIKIPSLNFINMDNHYSIKHESTYLAN</sequence>
<dbReference type="InterPro" id="IPR046950">
    <property type="entry name" value="DNA-dir_Rpol_C_phage-type"/>
</dbReference>
<evidence type="ECO:0000256" key="3">
    <source>
        <dbReference type="ARBA" id="ARBA00022478"/>
    </source>
</evidence>
<evidence type="ECO:0000256" key="6">
    <source>
        <dbReference type="ARBA" id="ARBA00023163"/>
    </source>
</evidence>
<reference evidence="9" key="1">
    <citation type="submission" date="2013-04" db="EMBL/GenBank/DDBJ databases">
        <authorList>
            <person name="Hegedusova E."/>
            <person name="Fricova D."/>
            <person name="Brejova B."/>
            <person name="Nosek J."/>
        </authorList>
    </citation>
    <scope>NUCLEOTIDE SEQUENCE</scope>
    <source>
        <strain evidence="9">AS2.3656</strain>
    </source>
</reference>
<keyword evidence="4" id="KW-0808">Transferase</keyword>
<geneLocation type="mitochondrion" evidence="9"/>
<dbReference type="GO" id="GO:0001018">
    <property type="term" value="F:mitochondrial promoter sequence-specific DNA binding"/>
    <property type="evidence" value="ECO:0007669"/>
    <property type="project" value="TreeGrafter"/>
</dbReference>
<evidence type="ECO:0000256" key="4">
    <source>
        <dbReference type="ARBA" id="ARBA00022679"/>
    </source>
</evidence>
<dbReference type="EC" id="2.7.7.6" evidence="2"/>
<protein>
    <recommendedName>
        <fullName evidence="2">DNA-directed RNA polymerase</fullName>
        <ecNumber evidence="2">2.7.7.6</ecNumber>
    </recommendedName>
</protein>
<keyword evidence="9" id="KW-0496">Mitochondrion</keyword>
<dbReference type="EMBL" id="KC993187">
    <property type="protein sequence ID" value="AGS44310.1"/>
    <property type="molecule type" value="Genomic_DNA"/>
</dbReference>
<keyword evidence="5" id="KW-0548">Nucleotidyltransferase</keyword>
<name>S5TNH9_9ASCO</name>
<feature type="domain" description="DNA-directed RNA polymerase C-terminal" evidence="8">
    <location>
        <begin position="517"/>
        <end position="891"/>
    </location>
</feature>
<dbReference type="Gene3D" id="1.10.287.280">
    <property type="match status" value="1"/>
</dbReference>
<gene>
    <name evidence="9" type="primary">orf953</name>
</gene>
<evidence type="ECO:0000313" key="9">
    <source>
        <dbReference type="EMBL" id="AGS44310.1"/>
    </source>
</evidence>
<dbReference type="RefSeq" id="YP_008475040.1">
    <property type="nucleotide sequence ID" value="NC_022162.1"/>
</dbReference>
<dbReference type="PANTHER" id="PTHR10102">
    <property type="entry name" value="DNA-DIRECTED RNA POLYMERASE, MITOCHONDRIAL"/>
    <property type="match status" value="1"/>
</dbReference>
<dbReference type="Pfam" id="PF00940">
    <property type="entry name" value="RNA_pol"/>
    <property type="match status" value="1"/>
</dbReference>